<comment type="caution">
    <text evidence="11">The sequence shown here is derived from an EMBL/GenBank/DDBJ whole genome shotgun (WGS) entry which is preliminary data.</text>
</comment>
<feature type="domain" description="Peptidase S54 rhomboid" evidence="10">
    <location>
        <begin position="79"/>
        <end position="209"/>
    </location>
</feature>
<feature type="compositionally biased region" description="Polar residues" evidence="8">
    <location>
        <begin position="13"/>
        <end position="22"/>
    </location>
</feature>
<keyword evidence="3 11" id="KW-0645">Protease</keyword>
<keyword evidence="4 9" id="KW-0812">Transmembrane</keyword>
<dbReference type="Proteomes" id="UP000292459">
    <property type="component" value="Unassembled WGS sequence"/>
</dbReference>
<dbReference type="GO" id="GO:0016020">
    <property type="term" value="C:membrane"/>
    <property type="evidence" value="ECO:0007669"/>
    <property type="project" value="UniProtKB-SubCell"/>
</dbReference>
<proteinExistence type="inferred from homology"/>
<dbReference type="InterPro" id="IPR035952">
    <property type="entry name" value="Rhomboid-like_sf"/>
</dbReference>
<evidence type="ECO:0000256" key="9">
    <source>
        <dbReference type="SAM" id="Phobius"/>
    </source>
</evidence>
<dbReference type="EMBL" id="QVFV01000001">
    <property type="protein sequence ID" value="RZM82974.1"/>
    <property type="molecule type" value="Genomic_DNA"/>
</dbReference>
<accession>A0A4Q7EGG5</accession>
<feature type="transmembrane region" description="Helical" evidence="9">
    <location>
        <begin position="139"/>
        <end position="157"/>
    </location>
</feature>
<evidence type="ECO:0000256" key="5">
    <source>
        <dbReference type="ARBA" id="ARBA00022801"/>
    </source>
</evidence>
<evidence type="ECO:0000256" key="1">
    <source>
        <dbReference type="ARBA" id="ARBA00004141"/>
    </source>
</evidence>
<evidence type="ECO:0000256" key="2">
    <source>
        <dbReference type="ARBA" id="ARBA00009045"/>
    </source>
</evidence>
<keyword evidence="6 9" id="KW-1133">Transmembrane helix</keyword>
<dbReference type="Gene3D" id="1.20.1540.10">
    <property type="entry name" value="Rhomboid-like"/>
    <property type="match status" value="1"/>
</dbReference>
<evidence type="ECO:0000259" key="10">
    <source>
        <dbReference type="Pfam" id="PF01694"/>
    </source>
</evidence>
<evidence type="ECO:0000256" key="8">
    <source>
        <dbReference type="SAM" id="MobiDB-lite"/>
    </source>
</evidence>
<dbReference type="PANTHER" id="PTHR43066">
    <property type="entry name" value="RHOMBOID-RELATED PROTEIN"/>
    <property type="match status" value="1"/>
</dbReference>
<evidence type="ECO:0000256" key="4">
    <source>
        <dbReference type="ARBA" id="ARBA00022692"/>
    </source>
</evidence>
<dbReference type="SUPFAM" id="SSF144091">
    <property type="entry name" value="Rhomboid-like"/>
    <property type="match status" value="1"/>
</dbReference>
<evidence type="ECO:0000313" key="11">
    <source>
        <dbReference type="EMBL" id="RZM82974.1"/>
    </source>
</evidence>
<feature type="transmembrane region" description="Helical" evidence="9">
    <location>
        <begin position="188"/>
        <end position="208"/>
    </location>
</feature>
<comment type="similarity">
    <text evidence="2">Belongs to the peptidase S54 family.</text>
</comment>
<dbReference type="GO" id="GO:0004252">
    <property type="term" value="F:serine-type endopeptidase activity"/>
    <property type="evidence" value="ECO:0007669"/>
    <property type="project" value="InterPro"/>
</dbReference>
<evidence type="ECO:0000256" key="6">
    <source>
        <dbReference type="ARBA" id="ARBA00022989"/>
    </source>
</evidence>
<name>A0A4Q7EGG5_9CYAN</name>
<feature type="transmembrane region" description="Helical" evidence="9">
    <location>
        <begin position="114"/>
        <end position="133"/>
    </location>
</feature>
<feature type="region of interest" description="Disordered" evidence="8">
    <location>
        <begin position="1"/>
        <end position="22"/>
    </location>
</feature>
<keyword evidence="12" id="KW-1185">Reference proteome</keyword>
<dbReference type="AlphaFoldDB" id="A0A4Q7EGG5"/>
<dbReference type="InterPro" id="IPR022764">
    <property type="entry name" value="Peptidase_S54_rhomboid_dom"/>
</dbReference>
<feature type="transmembrane region" description="Helical" evidence="9">
    <location>
        <begin position="89"/>
        <end position="107"/>
    </location>
</feature>
<dbReference type="GO" id="GO:0006508">
    <property type="term" value="P:proteolysis"/>
    <property type="evidence" value="ECO:0007669"/>
    <property type="project" value="UniProtKB-KW"/>
</dbReference>
<keyword evidence="7 9" id="KW-0472">Membrane</keyword>
<dbReference type="Pfam" id="PF01694">
    <property type="entry name" value="Rhomboid"/>
    <property type="match status" value="1"/>
</dbReference>
<comment type="subcellular location">
    <subcellularLocation>
        <location evidence="1">Membrane</location>
        <topology evidence="1">Multi-pass membrane protein</topology>
    </subcellularLocation>
</comment>
<dbReference type="PANTHER" id="PTHR43066:SF1">
    <property type="entry name" value="RHOMBOID PROTEIN 2"/>
    <property type="match status" value="1"/>
</dbReference>
<evidence type="ECO:0000313" key="12">
    <source>
        <dbReference type="Proteomes" id="UP000292459"/>
    </source>
</evidence>
<keyword evidence="5" id="KW-0378">Hydrolase</keyword>
<evidence type="ECO:0000256" key="3">
    <source>
        <dbReference type="ARBA" id="ARBA00022670"/>
    </source>
</evidence>
<organism evidence="11 12">
    <name type="scientific">Leptolyngbya iicbica LK</name>
    <dbReference type="NCBI Taxonomy" id="2294035"/>
    <lineage>
        <taxon>Bacteria</taxon>
        <taxon>Bacillati</taxon>
        <taxon>Cyanobacteriota</taxon>
        <taxon>Cyanophyceae</taxon>
        <taxon>Leptolyngbyales</taxon>
        <taxon>Leptolyngbyaceae</taxon>
        <taxon>Leptolyngbya group</taxon>
        <taxon>Leptolyngbya</taxon>
        <taxon>Leptolyngbya iicbica</taxon>
    </lineage>
</organism>
<gene>
    <name evidence="11" type="ORF">DYY88_00435</name>
</gene>
<evidence type="ECO:0000256" key="7">
    <source>
        <dbReference type="ARBA" id="ARBA00023136"/>
    </source>
</evidence>
<protein>
    <submittedName>
        <fullName evidence="11">Rhomboid family intramembrane serine protease</fullName>
    </submittedName>
</protein>
<dbReference type="OrthoDB" id="465874at2"/>
<reference evidence="11 12" key="1">
    <citation type="submission" date="2018-11" db="EMBL/GenBank/DDBJ databases">
        <title>Whole genome sequencing of an environmental sample.</title>
        <authorList>
            <person name="Sarangi A.N."/>
            <person name="Singh D."/>
            <person name="Tripathy S."/>
        </authorList>
    </citation>
    <scope>NUCLEOTIDE SEQUENCE [LARGE SCALE GENOMIC DNA]</scope>
    <source>
        <strain evidence="11 12">Lakshadweep</strain>
    </source>
</reference>
<sequence>MAEVEADAPPAANYSSEPAASPAKTSNQSSALAQIKANFFLPLWILAIPWTQEIIDQVFFGGQWNLILHPRSLIGIPGIFLSAFSHSGFIHLISNTIGFAIFSWLILAKSRRDYWTVFLIGWLGGGAISWLVGPTSVHGLSGVVYTLFGYLLVIGWLERRVIPLLISVFVLLNYSATLWGIFPTNPMVAWWGHLIGFILGVFAAYGVYREPKKTLP</sequence>
<feature type="transmembrane region" description="Helical" evidence="9">
    <location>
        <begin position="164"/>
        <end position="182"/>
    </location>
</feature>